<gene>
    <name evidence="2" type="ORF">PPAR00522_LOCUS16174</name>
</gene>
<dbReference type="GO" id="GO:0005829">
    <property type="term" value="C:cytosol"/>
    <property type="evidence" value="ECO:0007669"/>
    <property type="project" value="TreeGrafter"/>
</dbReference>
<reference evidence="2" key="1">
    <citation type="submission" date="2021-01" db="EMBL/GenBank/DDBJ databases">
        <authorList>
            <person name="Corre E."/>
            <person name="Pelletier E."/>
            <person name="Niang G."/>
            <person name="Scheremetjew M."/>
            <person name="Finn R."/>
            <person name="Kale V."/>
            <person name="Holt S."/>
            <person name="Cochrane G."/>
            <person name="Meng A."/>
            <person name="Brown T."/>
            <person name="Cohen L."/>
        </authorList>
    </citation>
    <scope>NUCLEOTIDE SEQUENCE</scope>
    <source>
        <strain evidence="2">SAG 63-3</strain>
    </source>
</reference>
<proteinExistence type="predicted"/>
<feature type="compositionally biased region" description="Low complexity" evidence="1">
    <location>
        <begin position="454"/>
        <end position="473"/>
    </location>
</feature>
<accession>A0A7S0YQL2</accession>
<feature type="compositionally biased region" description="Basic and acidic residues" evidence="1">
    <location>
        <begin position="431"/>
        <end position="442"/>
    </location>
</feature>
<feature type="region of interest" description="Disordered" evidence="1">
    <location>
        <begin position="279"/>
        <end position="301"/>
    </location>
</feature>
<dbReference type="GO" id="GO:0005634">
    <property type="term" value="C:nucleus"/>
    <property type="evidence" value="ECO:0007669"/>
    <property type="project" value="TreeGrafter"/>
</dbReference>
<evidence type="ECO:0008006" key="3">
    <source>
        <dbReference type="Google" id="ProtNLM"/>
    </source>
</evidence>
<dbReference type="Gene3D" id="3.40.50.10900">
    <property type="entry name" value="PAC-like subunit"/>
    <property type="match status" value="1"/>
</dbReference>
<organism evidence="2">
    <name type="scientific">Polytomella parva</name>
    <dbReference type="NCBI Taxonomy" id="51329"/>
    <lineage>
        <taxon>Eukaryota</taxon>
        <taxon>Viridiplantae</taxon>
        <taxon>Chlorophyta</taxon>
        <taxon>core chlorophytes</taxon>
        <taxon>Chlorophyceae</taxon>
        <taxon>CS clade</taxon>
        <taxon>Chlamydomonadales</taxon>
        <taxon>Chlamydomonadaceae</taxon>
        <taxon>Polytomella</taxon>
    </lineage>
</organism>
<dbReference type="PANTHER" id="PTHR12970">
    <property type="entry name" value="PROTEASOME ASSEMBLY CHAPERONE 2"/>
    <property type="match status" value="1"/>
</dbReference>
<dbReference type="InterPro" id="IPR016562">
    <property type="entry name" value="Proteasome_assmbl_chp_2_euk"/>
</dbReference>
<feature type="compositionally biased region" description="Low complexity" evidence="1">
    <location>
        <begin position="279"/>
        <end position="289"/>
    </location>
</feature>
<sequence length="515" mass="55436">MSFYLDDNILELLKDSLVILPAIAPGNIGELAIDILLTNLPVRNGANPCASGEDPSDINTYQSKYIRSCGYYDHPALLPCVGRGALTPRPLDNSRIRNKKSQKTLKKQNPNQVNDIENDIPGDGLNLAFELFQLLDLHDLLGTSPQSPHRNVFLAQQRSPAMRGQQAAFSRDLIFWLANTAQVGELLILSGLESQLLRDAQIRDVQATFNDLSHFPTDSEKALFGPQDERRLMNLSNEKNLYGNEFGPHLSMPNFKGLKLTANPSSLVRYLDVSAPVSSSSPDGSASADTPMDADASPSRGPLALRTLCHNMGLKELESEISEDDREIHSLLPPWTLVNALASLSPSSSASSSPTSPPTATLLTCFAVEGDNGPHALALARVVVSLIAPYIVPVPTSTTSTTSTTPGGEVASAFRAVLERFGPATSLASVEEGKGVTDDGEGKGGLYADEGGKNNNTNDNDNDNNNDNNVNSKNNEKLKAMKVEALRFIRAAEGDLALPSSWVALYGRQADIDVY</sequence>
<dbReference type="EMBL" id="HBFM01024941">
    <property type="protein sequence ID" value="CAD8782676.1"/>
    <property type="molecule type" value="Transcribed_RNA"/>
</dbReference>
<name>A0A7S0YQL2_9CHLO</name>
<evidence type="ECO:0000313" key="2">
    <source>
        <dbReference type="EMBL" id="CAD8782676.1"/>
    </source>
</evidence>
<feature type="region of interest" description="Disordered" evidence="1">
    <location>
        <begin position="91"/>
        <end position="115"/>
    </location>
</feature>
<protein>
    <recommendedName>
        <fullName evidence="3">Proteasome assembly chaperone 2</fullName>
    </recommendedName>
</protein>
<dbReference type="PANTHER" id="PTHR12970:SF1">
    <property type="entry name" value="PROTEASOME ASSEMBLY CHAPERONE 2"/>
    <property type="match status" value="1"/>
</dbReference>
<dbReference type="GO" id="GO:0043248">
    <property type="term" value="P:proteasome assembly"/>
    <property type="evidence" value="ECO:0007669"/>
    <property type="project" value="TreeGrafter"/>
</dbReference>
<dbReference type="InterPro" id="IPR038389">
    <property type="entry name" value="PSMG2_sf"/>
</dbReference>
<feature type="compositionally biased region" description="Basic residues" evidence="1">
    <location>
        <begin position="96"/>
        <end position="106"/>
    </location>
</feature>
<evidence type="ECO:0000256" key="1">
    <source>
        <dbReference type="SAM" id="MobiDB-lite"/>
    </source>
</evidence>
<feature type="region of interest" description="Disordered" evidence="1">
    <location>
        <begin position="428"/>
        <end position="475"/>
    </location>
</feature>
<dbReference type="AlphaFoldDB" id="A0A7S0YQL2"/>